<dbReference type="Proteomes" id="UP000789901">
    <property type="component" value="Unassembled WGS sequence"/>
</dbReference>
<accession>A0ABN7VDC1</accession>
<proteinExistence type="predicted"/>
<gene>
    <name evidence="1" type="ORF">GMARGA_LOCUS17369</name>
</gene>
<protein>
    <submittedName>
        <fullName evidence="1">29027_t:CDS:1</fullName>
    </submittedName>
</protein>
<reference evidence="1 2" key="1">
    <citation type="submission" date="2021-06" db="EMBL/GenBank/DDBJ databases">
        <authorList>
            <person name="Kallberg Y."/>
            <person name="Tangrot J."/>
            <person name="Rosling A."/>
        </authorList>
    </citation>
    <scope>NUCLEOTIDE SEQUENCE [LARGE SCALE GENOMIC DNA]</scope>
    <source>
        <strain evidence="1 2">120-4 pot B 10/14</strain>
    </source>
</reference>
<keyword evidence="2" id="KW-1185">Reference proteome</keyword>
<sequence>RGNVGNIEISGMENIKEEKMLEKRKYWCYRSVKEGEILRKEKCQRRENVKKKLEEIYVREPGGSEEGAEEEAIFCITMSLVCNIS</sequence>
<comment type="caution">
    <text evidence="1">The sequence shown here is derived from an EMBL/GenBank/DDBJ whole genome shotgun (WGS) entry which is preliminary data.</text>
</comment>
<evidence type="ECO:0000313" key="2">
    <source>
        <dbReference type="Proteomes" id="UP000789901"/>
    </source>
</evidence>
<feature type="non-terminal residue" evidence="1">
    <location>
        <position position="1"/>
    </location>
</feature>
<evidence type="ECO:0000313" key="1">
    <source>
        <dbReference type="EMBL" id="CAG8760066.1"/>
    </source>
</evidence>
<name>A0ABN7VDC1_GIGMA</name>
<dbReference type="EMBL" id="CAJVQB010013121">
    <property type="protein sequence ID" value="CAG8760066.1"/>
    <property type="molecule type" value="Genomic_DNA"/>
</dbReference>
<organism evidence="1 2">
    <name type="scientific">Gigaspora margarita</name>
    <dbReference type="NCBI Taxonomy" id="4874"/>
    <lineage>
        <taxon>Eukaryota</taxon>
        <taxon>Fungi</taxon>
        <taxon>Fungi incertae sedis</taxon>
        <taxon>Mucoromycota</taxon>
        <taxon>Glomeromycotina</taxon>
        <taxon>Glomeromycetes</taxon>
        <taxon>Diversisporales</taxon>
        <taxon>Gigasporaceae</taxon>
        <taxon>Gigaspora</taxon>
    </lineage>
</organism>